<accession>A0A9E4K457</accession>
<dbReference type="Proteomes" id="UP000886687">
    <property type="component" value="Unassembled WGS sequence"/>
</dbReference>
<dbReference type="AlphaFoldDB" id="A0A9E4K457"/>
<dbReference type="Gene3D" id="1.10.1130.10">
    <property type="entry name" value="Flavocytochrome C3, Chain A"/>
    <property type="match status" value="1"/>
</dbReference>
<organism evidence="1 2">
    <name type="scientific">Candidatus Thiodiazotropha lotti</name>
    <dbReference type="NCBI Taxonomy" id="2792787"/>
    <lineage>
        <taxon>Bacteria</taxon>
        <taxon>Pseudomonadati</taxon>
        <taxon>Pseudomonadota</taxon>
        <taxon>Gammaproteobacteria</taxon>
        <taxon>Chromatiales</taxon>
        <taxon>Sedimenticolaceae</taxon>
        <taxon>Candidatus Thiodiazotropha</taxon>
    </lineage>
</organism>
<evidence type="ECO:0000313" key="1">
    <source>
        <dbReference type="EMBL" id="MCG7938709.1"/>
    </source>
</evidence>
<comment type="caution">
    <text evidence="1">The sequence shown here is derived from an EMBL/GenBank/DDBJ whole genome shotgun (WGS) entry which is preliminary data.</text>
</comment>
<gene>
    <name evidence="1" type="ORF">JAZ04_07605</name>
</gene>
<dbReference type="InterPro" id="IPR036280">
    <property type="entry name" value="Multihaem_cyt_sf"/>
</dbReference>
<dbReference type="SUPFAM" id="SSF48695">
    <property type="entry name" value="Multiheme cytochromes"/>
    <property type="match status" value="1"/>
</dbReference>
<proteinExistence type="predicted"/>
<name>A0A9E4K457_9GAMM</name>
<protein>
    <submittedName>
        <fullName evidence="1">Cytochrome c family protein</fullName>
    </submittedName>
</protein>
<evidence type="ECO:0000313" key="2">
    <source>
        <dbReference type="Proteomes" id="UP000886687"/>
    </source>
</evidence>
<sequence length="302" mass="34054">MDCHEKVIDQWRHSLHAKALSPGVLGQFALFDGETIADCLSCHFPNTETGEALGNWSGSVSCFSCHGHLTSPHPSEVPVTRSPVTYESCVYCHQFVDNGILVNGKPLENTVEEWRQSLYPRQGITCISCHLQEGNHYIRGIHDPEMTRSGLIVSGLRNQNQIEITLQNQGAGHALPTYITPRIRVQWKNARGQSIPITTVQRKMDWNETRGWTEIHDSRLQPHEQRTIHFNTDNTAVGYIEIWVDPDADYYERVYPAILKAMNESDVSQESKDMIRSAMQVAGQSSYLLYSLRCGPDDGACQ</sequence>
<reference evidence="1" key="1">
    <citation type="journal article" date="2021" name="Proc. Natl. Acad. Sci. U.S.A.">
        <title>Global biogeography of chemosynthetic symbionts reveals both localized and globally distributed symbiont groups. .</title>
        <authorList>
            <person name="Osvatic J.T."/>
            <person name="Wilkins L.G.E."/>
            <person name="Leibrecht L."/>
            <person name="Leray M."/>
            <person name="Zauner S."/>
            <person name="Polzin J."/>
            <person name="Camacho Y."/>
            <person name="Gros O."/>
            <person name="van Gils J.A."/>
            <person name="Eisen J.A."/>
            <person name="Petersen J.M."/>
            <person name="Yuen B."/>
        </authorList>
    </citation>
    <scope>NUCLEOTIDE SEQUENCE</scope>
    <source>
        <strain evidence="1">MAGL173</strain>
    </source>
</reference>
<dbReference type="EMBL" id="JAEPDI010000003">
    <property type="protein sequence ID" value="MCG7938709.1"/>
    <property type="molecule type" value="Genomic_DNA"/>
</dbReference>